<dbReference type="Pfam" id="PF08352">
    <property type="entry name" value="oligo_HPY"/>
    <property type="match status" value="1"/>
</dbReference>
<dbReference type="EMBL" id="WBMS02000020">
    <property type="protein sequence ID" value="MWA03618.1"/>
    <property type="molecule type" value="Genomic_DNA"/>
</dbReference>
<dbReference type="GO" id="GO:0005524">
    <property type="term" value="F:ATP binding"/>
    <property type="evidence" value="ECO:0007669"/>
    <property type="project" value="UniProtKB-KW"/>
</dbReference>
<sequence>MTSTAVKPLLDVRDVSITYPRRKTPAVDDVSLSIGSGEIVAVVGESGSGKSTLARAVVGLLRPDRGSISHDGTVLAGRRTTAQRRDIQMVFQDPRSSLNPRLTVRKIVAEGWRTHPSARPADPEAGLVQLMDRVGLPAGLLDRTAEQLSGGQAQRVSIARAISIGPRLLVCDEAVSALDVSVQTQILSLLLRLRDELGLALLFITHDLGVVRQIADRVVVMHSARVVEQGPADDIFERPRDSYTRALLDSVLDLAAPPTYEDPA</sequence>
<dbReference type="InterPro" id="IPR027417">
    <property type="entry name" value="P-loop_NTPase"/>
</dbReference>
<organism evidence="6 7">
    <name type="scientific">Actinomadura physcomitrii</name>
    <dbReference type="NCBI Taxonomy" id="2650748"/>
    <lineage>
        <taxon>Bacteria</taxon>
        <taxon>Bacillati</taxon>
        <taxon>Actinomycetota</taxon>
        <taxon>Actinomycetes</taxon>
        <taxon>Streptosporangiales</taxon>
        <taxon>Thermomonosporaceae</taxon>
        <taxon>Actinomadura</taxon>
    </lineage>
</organism>
<dbReference type="PANTHER" id="PTHR43776:SF7">
    <property type="entry name" value="D,D-DIPEPTIDE TRANSPORT ATP-BINDING PROTEIN DDPF-RELATED"/>
    <property type="match status" value="1"/>
</dbReference>
<reference evidence="6" key="1">
    <citation type="submission" date="2019-12" db="EMBL/GenBank/DDBJ databases">
        <title>Actinomadura physcomitrii sp. nov., a novel actinomycete isolated from moss [Physcomitrium sphaericum (Ludw) Fuernr].</title>
        <authorList>
            <person name="Zhuang X."/>
        </authorList>
    </citation>
    <scope>NUCLEOTIDE SEQUENCE [LARGE SCALE GENOMIC DNA]</scope>
    <source>
        <strain evidence="6">LD22</strain>
    </source>
</reference>
<evidence type="ECO:0000313" key="6">
    <source>
        <dbReference type="EMBL" id="MWA03618.1"/>
    </source>
</evidence>
<dbReference type="InterPro" id="IPR050319">
    <property type="entry name" value="ABC_transp_ATP-bind"/>
</dbReference>
<dbReference type="InterPro" id="IPR003439">
    <property type="entry name" value="ABC_transporter-like_ATP-bd"/>
</dbReference>
<feature type="domain" description="ABC transporter" evidence="5">
    <location>
        <begin position="12"/>
        <end position="248"/>
    </location>
</feature>
<keyword evidence="4 6" id="KW-0067">ATP-binding</keyword>
<dbReference type="GO" id="GO:0055085">
    <property type="term" value="P:transmembrane transport"/>
    <property type="evidence" value="ECO:0007669"/>
    <property type="project" value="UniProtKB-ARBA"/>
</dbReference>
<name>A0A6I4MBJ2_9ACTN</name>
<evidence type="ECO:0000256" key="1">
    <source>
        <dbReference type="ARBA" id="ARBA00005417"/>
    </source>
</evidence>
<evidence type="ECO:0000256" key="2">
    <source>
        <dbReference type="ARBA" id="ARBA00022448"/>
    </source>
</evidence>
<dbReference type="SMART" id="SM00382">
    <property type="entry name" value="AAA"/>
    <property type="match status" value="1"/>
</dbReference>
<proteinExistence type="inferred from homology"/>
<gene>
    <name evidence="6" type="ORF">F8568_025180</name>
</gene>
<dbReference type="RefSeq" id="WP_151596152.1">
    <property type="nucleotide sequence ID" value="NZ_WBMS02000020.1"/>
</dbReference>
<dbReference type="SUPFAM" id="SSF52540">
    <property type="entry name" value="P-loop containing nucleoside triphosphate hydrolases"/>
    <property type="match status" value="1"/>
</dbReference>
<evidence type="ECO:0000259" key="5">
    <source>
        <dbReference type="PROSITE" id="PS50893"/>
    </source>
</evidence>
<dbReference type="InterPro" id="IPR013563">
    <property type="entry name" value="Oligopep_ABC_C"/>
</dbReference>
<protein>
    <submittedName>
        <fullName evidence="6">ATP-binding cassette domain-containing protein</fullName>
    </submittedName>
</protein>
<keyword evidence="2" id="KW-0813">Transport</keyword>
<dbReference type="InterPro" id="IPR017871">
    <property type="entry name" value="ABC_transporter-like_CS"/>
</dbReference>
<dbReference type="Proteomes" id="UP000462055">
    <property type="component" value="Unassembled WGS sequence"/>
</dbReference>
<dbReference type="GO" id="GO:0015833">
    <property type="term" value="P:peptide transport"/>
    <property type="evidence" value="ECO:0007669"/>
    <property type="project" value="InterPro"/>
</dbReference>
<keyword evidence="3" id="KW-0547">Nucleotide-binding</keyword>
<dbReference type="PANTHER" id="PTHR43776">
    <property type="entry name" value="TRANSPORT ATP-BINDING PROTEIN"/>
    <property type="match status" value="1"/>
</dbReference>
<comment type="similarity">
    <text evidence="1">Belongs to the ABC transporter superfamily.</text>
</comment>
<dbReference type="AlphaFoldDB" id="A0A6I4MBJ2"/>
<dbReference type="Pfam" id="PF00005">
    <property type="entry name" value="ABC_tran"/>
    <property type="match status" value="1"/>
</dbReference>
<comment type="caution">
    <text evidence="6">The sequence shown here is derived from an EMBL/GenBank/DDBJ whole genome shotgun (WGS) entry which is preliminary data.</text>
</comment>
<dbReference type="Gene3D" id="3.40.50.300">
    <property type="entry name" value="P-loop containing nucleotide triphosphate hydrolases"/>
    <property type="match status" value="1"/>
</dbReference>
<dbReference type="CDD" id="cd03257">
    <property type="entry name" value="ABC_NikE_OppD_transporters"/>
    <property type="match status" value="1"/>
</dbReference>
<evidence type="ECO:0000313" key="7">
    <source>
        <dbReference type="Proteomes" id="UP000462055"/>
    </source>
</evidence>
<dbReference type="InterPro" id="IPR003593">
    <property type="entry name" value="AAA+_ATPase"/>
</dbReference>
<dbReference type="PROSITE" id="PS50893">
    <property type="entry name" value="ABC_TRANSPORTER_2"/>
    <property type="match status" value="1"/>
</dbReference>
<dbReference type="GO" id="GO:0016887">
    <property type="term" value="F:ATP hydrolysis activity"/>
    <property type="evidence" value="ECO:0007669"/>
    <property type="project" value="InterPro"/>
</dbReference>
<keyword evidence="7" id="KW-1185">Reference proteome</keyword>
<evidence type="ECO:0000256" key="3">
    <source>
        <dbReference type="ARBA" id="ARBA00022741"/>
    </source>
</evidence>
<dbReference type="PROSITE" id="PS00211">
    <property type="entry name" value="ABC_TRANSPORTER_1"/>
    <property type="match status" value="1"/>
</dbReference>
<evidence type="ECO:0000256" key="4">
    <source>
        <dbReference type="ARBA" id="ARBA00022840"/>
    </source>
</evidence>
<accession>A0A6I4MBJ2</accession>